<evidence type="ECO:0000313" key="1">
    <source>
        <dbReference type="EMBL" id="MBF5026335.1"/>
    </source>
</evidence>
<dbReference type="Pfam" id="PF13177">
    <property type="entry name" value="DNA_pol3_delta2"/>
    <property type="match status" value="1"/>
</dbReference>
<dbReference type="GO" id="GO:0006261">
    <property type="term" value="P:DNA-templated DNA replication"/>
    <property type="evidence" value="ECO:0007669"/>
    <property type="project" value="TreeGrafter"/>
</dbReference>
<dbReference type="AlphaFoldDB" id="A0A930YTZ8"/>
<organism evidence="1 2">
    <name type="scientific">Planobacterium oryzisoli</name>
    <dbReference type="NCBI Taxonomy" id="2771435"/>
    <lineage>
        <taxon>Bacteria</taxon>
        <taxon>Pseudomonadati</taxon>
        <taxon>Bacteroidota</taxon>
        <taxon>Flavobacteriia</taxon>
        <taxon>Flavobacteriales</taxon>
        <taxon>Weeksellaceae</taxon>
        <taxon>Chryseobacterium group</taxon>
        <taxon>Chryseobacterium</taxon>
    </lineage>
</organism>
<dbReference type="SUPFAM" id="SSF52540">
    <property type="entry name" value="P-loop containing nucleoside triphosphate hydrolases"/>
    <property type="match status" value="1"/>
</dbReference>
<dbReference type="RefSeq" id="WP_194738263.1">
    <property type="nucleotide sequence ID" value="NZ_JADKYY010000001.1"/>
</dbReference>
<proteinExistence type="predicted"/>
<name>A0A930YTZ8_9FLAO</name>
<dbReference type="Gene3D" id="3.40.50.300">
    <property type="entry name" value="P-loop containing nucleotide triphosphate hydrolases"/>
    <property type="match status" value="1"/>
</dbReference>
<sequence>MNWDQIIGQKALVQQLKDSVEMGRISHAQLFIGQEGYGVLPLALAYAQEILLRSNPQTGDKVSHLNHLDLHFSFPVYTEKKDSLSQRFFPTFREMVLSNPYSSFDQWRAELNSENKQLAIHADEIEAILSRFSLKSFEGGAKVLIVWNAQKLNTAASNKLLKFLEEPPEKTTILLLAPSTQDLLPTILSRTQLIKVPPIEEEALRTSLGQQFSIERGPLEKIVFQAQGDWNRAQELLEVDQQTVEFESLFIQWVREAFQVKTKPQMLKNIILWARKIAQWNREKQLMFLSYCSETFRLALLENYGSSNLVYSRLEQGSFQWEKFSHFIHGANIEDILEQISTADYHLTRNANAKIVWTDLGIKLSRYIHRAA</sequence>
<comment type="caution">
    <text evidence="1">The sequence shown here is derived from an EMBL/GenBank/DDBJ whole genome shotgun (WGS) entry which is preliminary data.</text>
</comment>
<reference evidence="1" key="1">
    <citation type="submission" date="2020-11" db="EMBL/GenBank/DDBJ databases">
        <title>Genome seq and assembly of Planobacterium sp.</title>
        <authorList>
            <person name="Chhetri G."/>
        </authorList>
    </citation>
    <scope>NUCLEOTIDE SEQUENCE</scope>
    <source>
        <strain evidence="1">GCR5</strain>
    </source>
</reference>
<evidence type="ECO:0000313" key="2">
    <source>
        <dbReference type="Proteomes" id="UP000694480"/>
    </source>
</evidence>
<accession>A0A930YTZ8</accession>
<dbReference type="PANTHER" id="PTHR11669">
    <property type="entry name" value="REPLICATION FACTOR C / DNA POLYMERASE III GAMMA-TAU SUBUNIT"/>
    <property type="match status" value="1"/>
</dbReference>
<protein>
    <submittedName>
        <fullName evidence="1">DNA polymerase III subunit delta</fullName>
    </submittedName>
</protein>
<gene>
    <name evidence="1" type="ORF">IC612_00800</name>
</gene>
<dbReference type="EMBL" id="JADKYY010000001">
    <property type="protein sequence ID" value="MBF5026335.1"/>
    <property type="molecule type" value="Genomic_DNA"/>
</dbReference>
<keyword evidence="2" id="KW-1185">Reference proteome</keyword>
<dbReference type="InterPro" id="IPR050238">
    <property type="entry name" value="DNA_Rep/Repair_Clamp_Loader"/>
</dbReference>
<dbReference type="InterPro" id="IPR027417">
    <property type="entry name" value="P-loop_NTPase"/>
</dbReference>
<dbReference type="PANTHER" id="PTHR11669:SF8">
    <property type="entry name" value="DNA POLYMERASE III SUBUNIT DELTA"/>
    <property type="match status" value="1"/>
</dbReference>
<dbReference type="Proteomes" id="UP000694480">
    <property type="component" value="Unassembled WGS sequence"/>
</dbReference>